<name>A0A2M9FZ87_9PROT</name>
<protein>
    <recommendedName>
        <fullName evidence="1">DUF6285 domain-containing protein</fullName>
    </recommendedName>
</protein>
<dbReference type="OrthoDB" id="8854461at2"/>
<feature type="domain" description="DUF6285" evidence="1">
    <location>
        <begin position="26"/>
        <end position="114"/>
    </location>
</feature>
<comment type="caution">
    <text evidence="2">The sequence shown here is derived from an EMBL/GenBank/DDBJ whole genome shotgun (WGS) entry which is preliminary data.</text>
</comment>
<reference evidence="2 3" key="1">
    <citation type="submission" date="2017-11" db="EMBL/GenBank/DDBJ databases">
        <title>Draft genome sequence of Rhizobiales bacterium SY3-13.</title>
        <authorList>
            <person name="Sun C."/>
        </authorList>
    </citation>
    <scope>NUCLEOTIDE SEQUENCE [LARGE SCALE GENOMIC DNA]</scope>
    <source>
        <strain evidence="2 3">SY3-13</strain>
    </source>
</reference>
<dbReference type="Pfam" id="PF19802">
    <property type="entry name" value="DUF6285"/>
    <property type="match status" value="1"/>
</dbReference>
<sequence length="120" mass="12931">MQDRPTVDELLDAVEGFLRDDAAMRLEGQPRFHARVAANAIAIVRRELAGDAVLAEAETARLRDILGQAGGRADLNAALAGAIAAGDFDGEDGRVLEHLRRTVREKLQVANPKYLERSGG</sequence>
<dbReference type="InterPro" id="IPR046252">
    <property type="entry name" value="DUF6285"/>
</dbReference>
<organism evidence="2 3">
    <name type="scientific">Minwuia thermotolerans</name>
    <dbReference type="NCBI Taxonomy" id="2056226"/>
    <lineage>
        <taxon>Bacteria</taxon>
        <taxon>Pseudomonadati</taxon>
        <taxon>Pseudomonadota</taxon>
        <taxon>Alphaproteobacteria</taxon>
        <taxon>Minwuiales</taxon>
        <taxon>Minwuiaceae</taxon>
        <taxon>Minwuia</taxon>
    </lineage>
</organism>
<dbReference type="Proteomes" id="UP000229498">
    <property type="component" value="Unassembled WGS sequence"/>
</dbReference>
<gene>
    <name evidence="2" type="ORF">CVT23_15690</name>
</gene>
<dbReference type="RefSeq" id="WP_109792266.1">
    <property type="nucleotide sequence ID" value="NZ_PHIG01000039.1"/>
</dbReference>
<keyword evidence="3" id="KW-1185">Reference proteome</keyword>
<dbReference type="EMBL" id="PHIG01000039">
    <property type="protein sequence ID" value="PJK28773.1"/>
    <property type="molecule type" value="Genomic_DNA"/>
</dbReference>
<evidence type="ECO:0000313" key="3">
    <source>
        <dbReference type="Proteomes" id="UP000229498"/>
    </source>
</evidence>
<proteinExistence type="predicted"/>
<dbReference type="AlphaFoldDB" id="A0A2M9FZ87"/>
<evidence type="ECO:0000313" key="2">
    <source>
        <dbReference type="EMBL" id="PJK28773.1"/>
    </source>
</evidence>
<accession>A0A2M9FZ87</accession>
<evidence type="ECO:0000259" key="1">
    <source>
        <dbReference type="Pfam" id="PF19802"/>
    </source>
</evidence>